<dbReference type="Pfam" id="PF13365">
    <property type="entry name" value="Trypsin_2"/>
    <property type="match status" value="1"/>
</dbReference>
<keyword evidence="1" id="KW-0378">Hydrolase</keyword>
<dbReference type="EMBL" id="JAHZIK010000738">
    <property type="protein sequence ID" value="MBW7457058.1"/>
    <property type="molecule type" value="Genomic_DNA"/>
</dbReference>
<protein>
    <submittedName>
        <fullName evidence="3">Serine protease</fullName>
    </submittedName>
</protein>
<evidence type="ECO:0000313" key="3">
    <source>
        <dbReference type="EMBL" id="MBW7457058.1"/>
    </source>
</evidence>
<reference evidence="3 4" key="1">
    <citation type="submission" date="2021-07" db="EMBL/GenBank/DDBJ databases">
        <title>Paenibacillus radiodurans sp. nov., isolated from the southeastern edge of Tengger Desert.</title>
        <authorList>
            <person name="Zhang G."/>
        </authorList>
    </citation>
    <scope>NUCLEOTIDE SEQUENCE [LARGE SCALE GENOMIC DNA]</scope>
    <source>
        <strain evidence="3 4">CCM 7311</strain>
    </source>
</reference>
<dbReference type="PANTHER" id="PTHR43019:SF23">
    <property type="entry name" value="PROTEASE DO-LIKE 5, CHLOROPLASTIC"/>
    <property type="match status" value="1"/>
</dbReference>
<dbReference type="RefSeq" id="WP_210037740.1">
    <property type="nucleotide sequence ID" value="NZ_JBHLVU010000022.1"/>
</dbReference>
<keyword evidence="1" id="KW-0720">Serine protease</keyword>
<keyword evidence="4" id="KW-1185">Reference proteome</keyword>
<dbReference type="InterPro" id="IPR043504">
    <property type="entry name" value="Peptidase_S1_PA_chymotrypsin"/>
</dbReference>
<sequence>MKRKLLALFLFFSVLAGIGFYADTQPDRNVYGDTPVSYNAQEIYANTQDAVFYIRALGKNGVLKNTGTGVMISPDGTAATAYHVVTDADKLEGIFNDGRIVTGIRVLRYDELTDAAVLKLPLPAGKEAAYAALEIRNPAVLQGEKVFAIGYPLKQTPIITEGIVNSPAAKINGRSVILASAQVVSGMSGGPLIDQYGRLAGILSGSLRTMDAIHLVVGTADLRSLLQAQAKPAAVK</sequence>
<dbReference type="InterPro" id="IPR001940">
    <property type="entry name" value="Peptidase_S1C"/>
</dbReference>
<organism evidence="3 4">
    <name type="scientific">Paenibacillus sepulcri</name>
    <dbReference type="NCBI Taxonomy" id="359917"/>
    <lineage>
        <taxon>Bacteria</taxon>
        <taxon>Bacillati</taxon>
        <taxon>Bacillota</taxon>
        <taxon>Bacilli</taxon>
        <taxon>Bacillales</taxon>
        <taxon>Paenibacillaceae</taxon>
        <taxon>Paenibacillus</taxon>
    </lineage>
</organism>
<feature type="signal peptide" evidence="2">
    <location>
        <begin position="1"/>
        <end position="22"/>
    </location>
</feature>
<feature type="chain" id="PRO_5046937921" evidence="2">
    <location>
        <begin position="23"/>
        <end position="236"/>
    </location>
</feature>
<evidence type="ECO:0000256" key="2">
    <source>
        <dbReference type="SAM" id="SignalP"/>
    </source>
</evidence>
<evidence type="ECO:0000256" key="1">
    <source>
        <dbReference type="ARBA" id="ARBA00022825"/>
    </source>
</evidence>
<proteinExistence type="predicted"/>
<dbReference type="Proteomes" id="UP001519887">
    <property type="component" value="Unassembled WGS sequence"/>
</dbReference>
<dbReference type="PANTHER" id="PTHR43019">
    <property type="entry name" value="SERINE ENDOPROTEASE DEGS"/>
    <property type="match status" value="1"/>
</dbReference>
<dbReference type="Gene3D" id="2.40.10.10">
    <property type="entry name" value="Trypsin-like serine proteases"/>
    <property type="match status" value="2"/>
</dbReference>
<dbReference type="GO" id="GO:0008233">
    <property type="term" value="F:peptidase activity"/>
    <property type="evidence" value="ECO:0007669"/>
    <property type="project" value="UniProtKB-KW"/>
</dbReference>
<keyword evidence="2" id="KW-0732">Signal</keyword>
<dbReference type="SUPFAM" id="SSF50494">
    <property type="entry name" value="Trypsin-like serine proteases"/>
    <property type="match status" value="1"/>
</dbReference>
<keyword evidence="3" id="KW-0645">Protease</keyword>
<accession>A0ABS7C809</accession>
<comment type="caution">
    <text evidence="3">The sequence shown here is derived from an EMBL/GenBank/DDBJ whole genome shotgun (WGS) entry which is preliminary data.</text>
</comment>
<evidence type="ECO:0000313" key="4">
    <source>
        <dbReference type="Proteomes" id="UP001519887"/>
    </source>
</evidence>
<name>A0ABS7C809_9BACL</name>
<dbReference type="PRINTS" id="PR00834">
    <property type="entry name" value="PROTEASES2C"/>
</dbReference>
<dbReference type="GO" id="GO:0006508">
    <property type="term" value="P:proteolysis"/>
    <property type="evidence" value="ECO:0007669"/>
    <property type="project" value="UniProtKB-KW"/>
</dbReference>
<gene>
    <name evidence="3" type="ORF">K0U00_23765</name>
</gene>
<dbReference type="InterPro" id="IPR009003">
    <property type="entry name" value="Peptidase_S1_PA"/>
</dbReference>